<protein>
    <recommendedName>
        <fullName evidence="9">RNA polymerase-associated protein RapA</fullName>
        <ecNumber evidence="9">3.6.4.-</ecNumber>
    </recommendedName>
    <alternativeName>
        <fullName evidence="9">ATP-dependent helicase HepA</fullName>
    </alternativeName>
</protein>
<dbReference type="AlphaFoldDB" id="A0A511QLU5"/>
<evidence type="ECO:0000256" key="9">
    <source>
        <dbReference type="HAMAP-Rule" id="MF_01821"/>
    </source>
</evidence>
<dbReference type="Gene3D" id="6.10.140.2230">
    <property type="match status" value="1"/>
</dbReference>
<dbReference type="InterPro" id="IPR022737">
    <property type="entry name" value="RapA_C"/>
</dbReference>
<dbReference type="GO" id="GO:0016817">
    <property type="term" value="F:hydrolase activity, acting on acid anhydrides"/>
    <property type="evidence" value="ECO:0007669"/>
    <property type="project" value="InterPro"/>
</dbReference>
<keyword evidence="7 9" id="KW-0010">Activator</keyword>
<dbReference type="Gene3D" id="2.30.30.140">
    <property type="match status" value="1"/>
</dbReference>
<evidence type="ECO:0000256" key="1">
    <source>
        <dbReference type="ARBA" id="ARBA00022741"/>
    </source>
</evidence>
<keyword evidence="4 9" id="KW-0067">ATP-binding</keyword>
<evidence type="ECO:0000256" key="3">
    <source>
        <dbReference type="ARBA" id="ARBA00022806"/>
    </source>
</evidence>
<evidence type="ECO:0000256" key="5">
    <source>
        <dbReference type="ARBA" id="ARBA00023015"/>
    </source>
</evidence>
<evidence type="ECO:0000256" key="2">
    <source>
        <dbReference type="ARBA" id="ARBA00022801"/>
    </source>
</evidence>
<dbReference type="SUPFAM" id="SSF52540">
    <property type="entry name" value="P-loop containing nucleoside triphosphate hydrolases"/>
    <property type="match status" value="2"/>
</dbReference>
<dbReference type="GO" id="GO:0003677">
    <property type="term" value="F:DNA binding"/>
    <property type="evidence" value="ECO:0007669"/>
    <property type="project" value="UniProtKB-KW"/>
</dbReference>
<feature type="domain" description="Helicase ATP-binding" evidence="10">
    <location>
        <begin position="164"/>
        <end position="334"/>
    </location>
</feature>
<sequence length="968" mass="108747">MAFAIGQRWISDTESDLGLGTIVAIDARTVTLMFAASEEERLYAISDAPITRVTFAAGDTIEAHEGWSLNVEQVIEEKEVLCYVGTREDTGEQGVELREIFLSHQIRFNKPQDKLFTGQIDRMDNFVLRYQALNNQYQQHRSPLRGLTGMRAGLIPHQLFIAQEVGRRYAPRVLLADEVGLGKTIEAGMIIHQQVLAGRAERILIVVPETLTHQWLVEMMRRFNLHFSVFDEERCVEAFAEAANPFDTQQLVLCSLDFLKSSPKRHQQALEAEWDLLVVDEAHHLEWSLEAPSPEYMAVESLASKIPAVLLLTATPEQLGRESHFARLRLLDPDRFYDYQAFVSEEENYAPVAEAVSQLLSGQALPNDAKNQITELLSEQDVEPIFKAISDEQHPEQQASARQELIDNLMDRHGTGRVLFRNTRAAIKGFPERRVHLLPMPLPEQYARAIKVSKMFNVDLPIEKQAGIMLYPEEVFQELGDTGSWWQFDSRVDWLIEKVKEKRSEKVLVIASRATTALQLEQALREREGIRATVFHEGMSIIERDKAAAYFAQEEGGAQVLICSEIGSEGRNFQFANQLVMFDLPFNPDLLEQRIGRLDRIGQNSDIDVFVPYLEGSSQGVLAHWYNEGLNAFAETCPTGRTVYEKFSYELTEMIATGDSSALPDVIAQSAKINQQLKQDLEQGRDRLLEMHSNGGERAQDLVHEIASKDNDTQFVSFALSLFDCIGLNQDDKGENALVVTPSEHMLVPSYPGLPYDGATITFDRDTALSREDMNFMSWEHPMIQGGIDLLLSEGVGASAVSLLKNKALPVGTMLLELVYLVDAQAPKRSGISRFLPQTPIRLMLDGKGNDLSEQVEFDSFNRQLSPINRHMASKLVTSVQTQVQALIAKGDEKVLPKHEQVKQQAKAEMQASLSAELERLLALKAVNPNIRDEEVSAIEEQISELGGFISQAQIQLDSLRLIVVSHN</sequence>
<dbReference type="PROSITE" id="PS51192">
    <property type="entry name" value="HELICASE_ATP_BIND_1"/>
    <property type="match status" value="1"/>
</dbReference>
<evidence type="ECO:0000256" key="8">
    <source>
        <dbReference type="ARBA" id="ARBA00023163"/>
    </source>
</evidence>
<dbReference type="Pfam" id="PF18339">
    <property type="entry name" value="Tudor_1_RapA"/>
    <property type="match status" value="1"/>
</dbReference>
<dbReference type="Pfam" id="PF00176">
    <property type="entry name" value="SNF2-rel_dom"/>
    <property type="match status" value="1"/>
</dbReference>
<evidence type="ECO:0000256" key="7">
    <source>
        <dbReference type="ARBA" id="ARBA00023159"/>
    </source>
</evidence>
<name>A0A511QLU5_9VIBR</name>
<keyword evidence="1 9" id="KW-0547">Nucleotide-binding</keyword>
<dbReference type="InterPro" id="IPR040765">
    <property type="entry name" value="Tudor_1_RapA"/>
</dbReference>
<organism evidence="12 13">
    <name type="scientific">Vibrio superstes NBRC 103154</name>
    <dbReference type="NCBI Taxonomy" id="1219062"/>
    <lineage>
        <taxon>Bacteria</taxon>
        <taxon>Pseudomonadati</taxon>
        <taxon>Pseudomonadota</taxon>
        <taxon>Gammaproteobacteria</taxon>
        <taxon>Vibrionales</taxon>
        <taxon>Vibrionaceae</taxon>
        <taxon>Vibrio</taxon>
    </lineage>
</organism>
<dbReference type="CDD" id="cd18793">
    <property type="entry name" value="SF2_C_SNF"/>
    <property type="match status" value="1"/>
</dbReference>
<dbReference type="SMART" id="SM00490">
    <property type="entry name" value="HELICc"/>
    <property type="match status" value="1"/>
</dbReference>
<dbReference type="Proteomes" id="UP000321113">
    <property type="component" value="Unassembled WGS sequence"/>
</dbReference>
<gene>
    <name evidence="9 12" type="primary">rapA</name>
    <name evidence="12" type="ORF">VSU01S_05280</name>
</gene>
<dbReference type="Gene3D" id="3.40.50.300">
    <property type="entry name" value="P-loop containing nucleotide triphosphate hydrolases"/>
    <property type="match status" value="1"/>
</dbReference>
<evidence type="ECO:0000259" key="10">
    <source>
        <dbReference type="PROSITE" id="PS51192"/>
    </source>
</evidence>
<dbReference type="CDD" id="cd18011">
    <property type="entry name" value="DEXDc_RapA"/>
    <property type="match status" value="1"/>
</dbReference>
<dbReference type="Pfam" id="PF12137">
    <property type="entry name" value="RapA_C"/>
    <property type="match status" value="1"/>
</dbReference>
<dbReference type="HAMAP" id="MF_01821">
    <property type="entry name" value="Helicase_RapA"/>
    <property type="match status" value="1"/>
</dbReference>
<evidence type="ECO:0000256" key="4">
    <source>
        <dbReference type="ARBA" id="ARBA00022840"/>
    </source>
</evidence>
<dbReference type="InterPro" id="IPR001650">
    <property type="entry name" value="Helicase_C-like"/>
</dbReference>
<keyword evidence="2 9" id="KW-0378">Hydrolase</keyword>
<dbReference type="InterPro" id="IPR049730">
    <property type="entry name" value="SNF2/RAD54-like_C"/>
</dbReference>
<dbReference type="NCBIfam" id="NF003426">
    <property type="entry name" value="PRK04914.1"/>
    <property type="match status" value="1"/>
</dbReference>
<dbReference type="EC" id="3.6.4.-" evidence="9"/>
<dbReference type="InterPro" id="IPR038718">
    <property type="entry name" value="SNF2-like_sf"/>
</dbReference>
<proteinExistence type="inferred from homology"/>
<dbReference type="Pfam" id="PF00271">
    <property type="entry name" value="Helicase_C"/>
    <property type="match status" value="1"/>
</dbReference>
<keyword evidence="8 9" id="KW-0804">Transcription</keyword>
<dbReference type="GO" id="GO:0006355">
    <property type="term" value="P:regulation of DNA-templated transcription"/>
    <property type="evidence" value="ECO:0007669"/>
    <property type="project" value="UniProtKB-UniRule"/>
</dbReference>
<dbReference type="Gene3D" id="3.40.50.10810">
    <property type="entry name" value="Tandem AAA-ATPase domain"/>
    <property type="match status" value="1"/>
</dbReference>
<dbReference type="PANTHER" id="PTHR45766:SF6">
    <property type="entry name" value="SWI_SNF-RELATED MATRIX-ASSOCIATED ACTIN-DEPENDENT REGULATOR OF CHROMATIN SUBFAMILY A-LIKE PROTEIN 1"/>
    <property type="match status" value="1"/>
</dbReference>
<dbReference type="GO" id="GO:0005524">
    <property type="term" value="F:ATP binding"/>
    <property type="evidence" value="ECO:0007669"/>
    <property type="project" value="UniProtKB-UniRule"/>
</dbReference>
<dbReference type="EMBL" id="BJXK01000002">
    <property type="protein sequence ID" value="GEM78283.1"/>
    <property type="molecule type" value="Genomic_DNA"/>
</dbReference>
<feature type="domain" description="Helicase C-terminal" evidence="11">
    <location>
        <begin position="491"/>
        <end position="655"/>
    </location>
</feature>
<dbReference type="SMART" id="SM00487">
    <property type="entry name" value="DEXDc"/>
    <property type="match status" value="1"/>
</dbReference>
<feature type="short sequence motif" description="DEAH box" evidence="9">
    <location>
        <begin position="280"/>
        <end position="283"/>
    </location>
</feature>
<dbReference type="InterPro" id="IPR040766">
    <property type="entry name" value="Tudor_2_RapA"/>
</dbReference>
<comment type="caution">
    <text evidence="12">The sequence shown here is derived from an EMBL/GenBank/DDBJ whole genome shotgun (WGS) entry which is preliminary data.</text>
</comment>
<keyword evidence="3 9" id="KW-0347">Helicase</keyword>
<dbReference type="InterPro" id="IPR057342">
    <property type="entry name" value="DEXDc_RapA"/>
</dbReference>
<dbReference type="PANTHER" id="PTHR45766">
    <property type="entry name" value="DNA ANNEALING HELICASE AND ENDONUCLEASE ZRANB3 FAMILY MEMBER"/>
    <property type="match status" value="1"/>
</dbReference>
<dbReference type="InterPro" id="IPR014001">
    <property type="entry name" value="Helicase_ATP-bd"/>
</dbReference>
<comment type="subunit">
    <text evidence="9">Interacts with the RNAP. Has a higher affinity for the core RNAP than for the holoenzyme. Its ATPase activity is stimulated by binding to RNAP.</text>
</comment>
<dbReference type="OrthoDB" id="9814088at2"/>
<dbReference type="PROSITE" id="PS51194">
    <property type="entry name" value="HELICASE_CTER"/>
    <property type="match status" value="1"/>
</dbReference>
<keyword evidence="13" id="KW-1185">Reference proteome</keyword>
<dbReference type="GO" id="GO:0004386">
    <property type="term" value="F:helicase activity"/>
    <property type="evidence" value="ECO:0007669"/>
    <property type="project" value="UniProtKB-UniRule"/>
</dbReference>
<keyword evidence="5 9" id="KW-0805">Transcription regulation</keyword>
<feature type="binding site" evidence="9">
    <location>
        <begin position="177"/>
        <end position="184"/>
    </location>
    <ligand>
        <name>ATP</name>
        <dbReference type="ChEBI" id="CHEBI:30616"/>
    </ligand>
</feature>
<evidence type="ECO:0000313" key="12">
    <source>
        <dbReference type="EMBL" id="GEM78283.1"/>
    </source>
</evidence>
<evidence type="ECO:0000313" key="13">
    <source>
        <dbReference type="Proteomes" id="UP000321113"/>
    </source>
</evidence>
<dbReference type="RefSeq" id="WP_119009590.1">
    <property type="nucleotide sequence ID" value="NZ_BJXK01000002.1"/>
</dbReference>
<keyword evidence="6 9" id="KW-0238">DNA-binding</keyword>
<dbReference type="Pfam" id="PF18337">
    <property type="entry name" value="Tudor_RapA"/>
    <property type="match status" value="1"/>
</dbReference>
<dbReference type="Gene3D" id="2.30.30.930">
    <property type="match status" value="1"/>
</dbReference>
<accession>A0A511QLU5</accession>
<comment type="function">
    <text evidence="9">Transcription regulator that activates transcription by stimulating RNA polymerase (RNAP) recycling in case of stress conditions such as supercoiled DNA or high salt concentrations. Probably acts by releasing the RNAP, when it is trapped or immobilized on tightly supercoiled DNA. Does not activate transcription on linear DNA. Probably not involved in DNA repair.</text>
</comment>
<dbReference type="InterPro" id="IPR023949">
    <property type="entry name" value="Helicase_RapA"/>
</dbReference>
<evidence type="ECO:0000259" key="11">
    <source>
        <dbReference type="PROSITE" id="PS51194"/>
    </source>
</evidence>
<evidence type="ECO:0000256" key="6">
    <source>
        <dbReference type="ARBA" id="ARBA00023125"/>
    </source>
</evidence>
<dbReference type="InterPro" id="IPR000330">
    <property type="entry name" value="SNF2_N"/>
</dbReference>
<dbReference type="Gene3D" id="3.30.360.80">
    <property type="match status" value="1"/>
</dbReference>
<reference evidence="12 13" key="1">
    <citation type="submission" date="2019-07" db="EMBL/GenBank/DDBJ databases">
        <title>Whole genome shotgun sequence of Vibrio superstes NBRC 103154.</title>
        <authorList>
            <person name="Hosoyama A."/>
            <person name="Uohara A."/>
            <person name="Ohji S."/>
            <person name="Ichikawa N."/>
        </authorList>
    </citation>
    <scope>NUCLEOTIDE SEQUENCE [LARGE SCALE GENOMIC DNA]</scope>
    <source>
        <strain evidence="12 13">NBRC 103154</strain>
    </source>
</reference>
<comment type="similarity">
    <text evidence="9">Belongs to the SNF2/RAD54 helicase family. RapA subfamily.</text>
</comment>
<dbReference type="Gene3D" id="6.10.140.1500">
    <property type="match status" value="1"/>
</dbReference>
<dbReference type="InterPro" id="IPR027417">
    <property type="entry name" value="P-loop_NTPase"/>
</dbReference>